<reference evidence="2 3" key="1">
    <citation type="submission" date="2011-09" db="EMBL/GenBank/DDBJ databases">
        <authorList>
            <consortium name="US DOE Joint Genome Institute (JGI-PGF)"/>
            <person name="Lucas S."/>
            <person name="Han J."/>
            <person name="Lapidus A."/>
            <person name="Cheng J.-F."/>
            <person name="Goodwin L."/>
            <person name="Pitluck S."/>
            <person name="Peters L."/>
            <person name="Land M.L."/>
            <person name="Hauser L."/>
            <person name="Brambilla E."/>
            <person name="Klenk H.-P."/>
            <person name="Woyke T.J."/>
        </authorList>
    </citation>
    <scope>NUCLEOTIDE SEQUENCE [LARGE SCALE GENOMIC DNA]</scope>
    <source>
        <strain evidence="2 3">K62</strain>
    </source>
</reference>
<evidence type="ECO:0000313" key="2">
    <source>
        <dbReference type="EMBL" id="EIE97815.1"/>
    </source>
</evidence>
<gene>
    <name evidence="2" type="ORF">SacglDRAFT_00877</name>
</gene>
<feature type="region of interest" description="Disordered" evidence="1">
    <location>
        <begin position="1"/>
        <end position="28"/>
    </location>
</feature>
<dbReference type="HOGENOM" id="CLU_1739213_0_0_11"/>
<dbReference type="EMBL" id="CM001484">
    <property type="protein sequence ID" value="EIE97815.1"/>
    <property type="molecule type" value="Genomic_DNA"/>
</dbReference>
<protein>
    <submittedName>
        <fullName evidence="2">Uncharacterized protein</fullName>
    </submittedName>
</protein>
<keyword evidence="3" id="KW-1185">Reference proteome</keyword>
<organism evidence="2 3">
    <name type="scientific">Saccharomonospora glauca K62</name>
    <dbReference type="NCBI Taxonomy" id="928724"/>
    <lineage>
        <taxon>Bacteria</taxon>
        <taxon>Bacillati</taxon>
        <taxon>Actinomycetota</taxon>
        <taxon>Actinomycetes</taxon>
        <taxon>Pseudonocardiales</taxon>
        <taxon>Pseudonocardiaceae</taxon>
        <taxon>Saccharomonospora</taxon>
    </lineage>
</organism>
<reference evidence="3" key="2">
    <citation type="submission" date="2012-01" db="EMBL/GenBank/DDBJ databases">
        <title>Noncontiguous Finished sequence of chromosome of Saccharomonospora glauca K62.</title>
        <authorList>
            <consortium name="US DOE Joint Genome Institute"/>
            <person name="Lucas S."/>
            <person name="Han J."/>
            <person name="Lapidus A."/>
            <person name="Cheng J.-F."/>
            <person name="Goodwin L."/>
            <person name="Pitluck S."/>
            <person name="Peters L."/>
            <person name="Mikhailova N."/>
            <person name="Held B."/>
            <person name="Detter J.C."/>
            <person name="Han C."/>
            <person name="Tapia R."/>
            <person name="Land M."/>
            <person name="Hauser L."/>
            <person name="Kyrpides N."/>
            <person name="Ivanova N."/>
            <person name="Pagani I."/>
            <person name="Brambilla E.-M."/>
            <person name="Klenk H.-P."/>
            <person name="Woyke T."/>
        </authorList>
    </citation>
    <scope>NUCLEOTIDE SEQUENCE [LARGE SCALE GENOMIC DNA]</scope>
    <source>
        <strain evidence="3">K62</strain>
    </source>
</reference>
<dbReference type="AlphaFoldDB" id="I1CYP1"/>
<evidence type="ECO:0000313" key="3">
    <source>
        <dbReference type="Proteomes" id="UP000005087"/>
    </source>
</evidence>
<sequence length="150" mass="15948">MSPRTENHVVAVVDRSPSGPSDASRDPLARTVAEVADELGRREGERVVLDATGVCGTALGEFVDRVRSGRSLRPLHSLRLEPARLLAVLAQREDVPATILAAARPEQVRRVAESWSRHGSPVSVITVSGGPERFVVDGVRLSPGDDGGEA</sequence>
<dbReference type="STRING" id="928724.SacglDRAFT_00877"/>
<dbReference type="RefSeq" id="WP_005462001.1">
    <property type="nucleotide sequence ID" value="NZ_CM001484.1"/>
</dbReference>
<proteinExistence type="predicted"/>
<name>I1CYP1_9PSEU</name>
<evidence type="ECO:0000256" key="1">
    <source>
        <dbReference type="SAM" id="MobiDB-lite"/>
    </source>
</evidence>
<dbReference type="Proteomes" id="UP000005087">
    <property type="component" value="Chromosome"/>
</dbReference>
<accession>I1CYP1</accession>